<evidence type="ECO:0000313" key="3">
    <source>
        <dbReference type="Proteomes" id="UP000198615"/>
    </source>
</evidence>
<proteinExistence type="predicted"/>
<comment type="caution">
    <text evidence="2">The sequence shown here is derived from an EMBL/GenBank/DDBJ whole genome shotgun (WGS) entry which is preliminary data.</text>
</comment>
<dbReference type="InterPro" id="IPR042099">
    <property type="entry name" value="ANL_N_sf"/>
</dbReference>
<dbReference type="EMBL" id="FNBW01000010">
    <property type="protein sequence ID" value="SDG08987.1"/>
    <property type="molecule type" value="Genomic_DNA"/>
</dbReference>
<reference evidence="2 3" key="1">
    <citation type="submission" date="2016-10" db="EMBL/GenBank/DDBJ databases">
        <authorList>
            <person name="Varghese N."/>
            <person name="Submissions S."/>
        </authorList>
    </citation>
    <scope>NUCLEOTIDE SEQUENCE [LARGE SCALE GENOMIC DNA]</scope>
    <source>
        <strain evidence="2 3">DSM 18839</strain>
    </source>
</reference>
<organism evidence="2 3">
    <name type="scientific">Thalassobaculum litoreum DSM 18839</name>
    <dbReference type="NCBI Taxonomy" id="1123362"/>
    <lineage>
        <taxon>Bacteria</taxon>
        <taxon>Pseudomonadati</taxon>
        <taxon>Pseudomonadota</taxon>
        <taxon>Alphaproteobacteria</taxon>
        <taxon>Rhodospirillales</taxon>
        <taxon>Thalassobaculaceae</taxon>
        <taxon>Thalassobaculum</taxon>
    </lineage>
</organism>
<protein>
    <submittedName>
        <fullName evidence="2">Trans-feruloyl-CoA synthase</fullName>
    </submittedName>
</protein>
<dbReference type="SUPFAM" id="SSF56801">
    <property type="entry name" value="Acetyl-CoA synthetase-like"/>
    <property type="match status" value="1"/>
</dbReference>
<evidence type="ECO:0000313" key="2">
    <source>
        <dbReference type="EMBL" id="SDG08987.1"/>
    </source>
</evidence>
<dbReference type="InterPro" id="IPR020845">
    <property type="entry name" value="AMP-binding_CS"/>
</dbReference>
<dbReference type="PANTHER" id="PTHR24096:SF420">
    <property type="entry name" value="LONG-CHAIN-FATTY-ACID--COA LIGASE-RELATED"/>
    <property type="match status" value="1"/>
</dbReference>
<dbReference type="Proteomes" id="UP000198615">
    <property type="component" value="Unassembled WGS sequence"/>
</dbReference>
<dbReference type="PANTHER" id="PTHR24096">
    <property type="entry name" value="LONG-CHAIN-FATTY-ACID--COA LIGASE"/>
    <property type="match status" value="1"/>
</dbReference>
<dbReference type="InterPro" id="IPR000873">
    <property type="entry name" value="AMP-dep_synth/lig_dom"/>
</dbReference>
<sequence>MKPARKRAPFALPDIAIRRDSDGTVHLRSRTPPAPHPETIIDHLDRWASRTPDRTLVAERQGDGWRAVSFAEAARASRGIATALIARGIGAVMALSENSVDQALLMLGAFRAGVPFCPVSPAYSLLSRDFVKLKQIVAIVRPGLVLAEGLEPFERARAGVDFGGAEIVGDVSALAETEPGDLPTVSGDDVAKILFTSGSTGTPKGVINTHRMLASNQAALGQVWPFLAERPPVMLDWLPWSHTFGGNQNLGLAISHGGTLYIDDGRPTAERIARTVENLALVRPTLHFNVPRGLDMLLPYLEADDGLRDRFFESLEFVFYAGATLPLSLWRRVEALGLAATGELPVLTTCYGTTETAPMALAAHLVLEETGVVGVPVPGVEAKLVPTGDKLQIALRGPNITPGYAGRDDLTAEAFDADGYFLSGDAVRLADPVDPNAGIVFDGRIAEDFKLSTGTWVSVGALRVAVIANCGAAVSDVVIAGHDRDAVGVLVFAKPGATVATIREGLARHNAANPASSTRIARALVMDEPPNVDAGEITDKGYLNQRRILERRSDRVWHLFAVPPARDVIVL</sequence>
<dbReference type="AlphaFoldDB" id="A0A8G2EZ50"/>
<dbReference type="RefSeq" id="WP_093151948.1">
    <property type="nucleotide sequence ID" value="NZ_FNBW01000010.1"/>
</dbReference>
<dbReference type="Pfam" id="PF00501">
    <property type="entry name" value="AMP-binding"/>
    <property type="match status" value="1"/>
</dbReference>
<name>A0A8G2EZ50_9PROT</name>
<dbReference type="Gene3D" id="3.40.50.12780">
    <property type="entry name" value="N-terminal domain of ligase-like"/>
    <property type="match status" value="1"/>
</dbReference>
<keyword evidence="3" id="KW-1185">Reference proteome</keyword>
<feature type="domain" description="AMP-dependent synthetase/ligase" evidence="1">
    <location>
        <begin position="44"/>
        <end position="404"/>
    </location>
</feature>
<evidence type="ECO:0000259" key="1">
    <source>
        <dbReference type="Pfam" id="PF00501"/>
    </source>
</evidence>
<gene>
    <name evidence="2" type="ORF">SAMN05660686_03316</name>
</gene>
<accession>A0A8G2EZ50</accession>
<dbReference type="PROSITE" id="PS00455">
    <property type="entry name" value="AMP_BINDING"/>
    <property type="match status" value="1"/>
</dbReference>
<dbReference type="OrthoDB" id="9803968at2"/>
<dbReference type="GO" id="GO:0016405">
    <property type="term" value="F:CoA-ligase activity"/>
    <property type="evidence" value="ECO:0007669"/>
    <property type="project" value="TreeGrafter"/>
</dbReference>